<feature type="region of interest" description="Disordered" evidence="1">
    <location>
        <begin position="424"/>
        <end position="609"/>
    </location>
</feature>
<dbReference type="EMBL" id="CAICTM010000134">
    <property type="protein sequence ID" value="CAB9502400.1"/>
    <property type="molecule type" value="Genomic_DNA"/>
</dbReference>
<dbReference type="AlphaFoldDB" id="A0A9N8DKU6"/>
<feature type="compositionally biased region" description="Basic and acidic residues" evidence="1">
    <location>
        <begin position="571"/>
        <end position="594"/>
    </location>
</feature>
<feature type="region of interest" description="Disordered" evidence="1">
    <location>
        <begin position="392"/>
        <end position="412"/>
    </location>
</feature>
<feature type="compositionally biased region" description="Acidic residues" evidence="1">
    <location>
        <begin position="760"/>
        <end position="784"/>
    </location>
</feature>
<feature type="region of interest" description="Disordered" evidence="1">
    <location>
        <begin position="806"/>
        <end position="833"/>
    </location>
</feature>
<proteinExistence type="predicted"/>
<reference evidence="2" key="1">
    <citation type="submission" date="2020-06" db="EMBL/GenBank/DDBJ databases">
        <authorList>
            <consortium name="Plant Systems Biology data submission"/>
        </authorList>
    </citation>
    <scope>NUCLEOTIDE SEQUENCE</scope>
    <source>
        <strain evidence="2">D6</strain>
    </source>
</reference>
<gene>
    <name evidence="2" type="ORF">SEMRO_135_G063840.1</name>
</gene>
<keyword evidence="3" id="KW-1185">Reference proteome</keyword>
<dbReference type="OrthoDB" id="55220at2759"/>
<feature type="compositionally biased region" description="Basic and acidic residues" evidence="1">
    <location>
        <begin position="521"/>
        <end position="538"/>
    </location>
</feature>
<evidence type="ECO:0000313" key="3">
    <source>
        <dbReference type="Proteomes" id="UP001153069"/>
    </source>
</evidence>
<organism evidence="2 3">
    <name type="scientific">Seminavis robusta</name>
    <dbReference type="NCBI Taxonomy" id="568900"/>
    <lineage>
        <taxon>Eukaryota</taxon>
        <taxon>Sar</taxon>
        <taxon>Stramenopiles</taxon>
        <taxon>Ochrophyta</taxon>
        <taxon>Bacillariophyta</taxon>
        <taxon>Bacillariophyceae</taxon>
        <taxon>Bacillariophycidae</taxon>
        <taxon>Naviculales</taxon>
        <taxon>Naviculaceae</taxon>
        <taxon>Seminavis</taxon>
    </lineage>
</organism>
<protein>
    <submittedName>
        <fullName evidence="2">Uncharacterized protein</fullName>
    </submittedName>
</protein>
<sequence>MASTPSSVISDANTNSIGRLRCSFSDPANDDAGADPSSFLWFRPNQGKRSSFVLDLPKKTSDSTATPEPTFHIIEASPCQCYVDFVAETTTTSNRDRDSNFFFLGGFQLISTARSIEVYVMKKGSNEEELLMTCRGIPVRDKDSNNGTSDCFKVFSVVPGGPRPVHQLRLQLANADSSVTRTKLVSIQLTGRIPDRPNQKHSHPHQQSPIPQMTPPSAKRMQQMMMAAAAAGNTTSAGFLSATPIASGSTPRNPFFTPASSPPPMAPPFPINHAAAAAQTIPTSNSFASPSIPGSTVSSSANDHSNLSAEAIVAGVSFLVRSEGQTTVQLLQNELQKNQIAVDHKLQTMEQKLQQQQAMMAAMMQQQQTMMIMLQQYQQQQQHLHLQWMAMSSEEQQPQTPQKQPQYVEQQEQHEFVELHGELAGNSPHNEFDDQFPMESTYDPTCRVPLPDPTEDTKEETTEAQISTREKMEEAPDPPSARDKKQDAPQGNDDAGQPNDDKSKALAIEVDPEDEEANNEEETKTVDDADAIRVHSKDDNDDDDDDKDTIGGSPGLGGDRRTQNAAQESSRSSKDPSPRGGHGETSKPEGKEADTMEGSELPQGKEETTLETLIYNADDDSKGNTVCDSIMQKHLVFAAPPFLFPTNMGPSASHDDLVGDTAMGAKDDEVPDEFPSIEKKVSMVDHLSIRYCSTGITEIPSLPSQNTMTFTGHHDDEIDQADSIEVLAVFPTSPSGLGVESPESTPSSKSSSQLSSPSYDDGDIDDENPSDTSDEGYDSQEIDDLVSVSLLENIENKQPLVSILKNGAGSKELKTKELSRTQPSRSSQTHLFY</sequence>
<feature type="compositionally biased region" description="Basic and acidic residues" evidence="1">
    <location>
        <begin position="468"/>
        <end position="487"/>
    </location>
</feature>
<feature type="compositionally biased region" description="Polar residues" evidence="1">
    <location>
        <begin position="820"/>
        <end position="833"/>
    </location>
</feature>
<feature type="compositionally biased region" description="Low complexity" evidence="1">
    <location>
        <begin position="741"/>
        <end position="758"/>
    </location>
</feature>
<name>A0A9N8DKU6_9STRA</name>
<accession>A0A9N8DKU6</accession>
<feature type="compositionally biased region" description="Acidic residues" evidence="1">
    <location>
        <begin position="510"/>
        <end position="520"/>
    </location>
</feature>
<feature type="region of interest" description="Disordered" evidence="1">
    <location>
        <begin position="191"/>
        <end position="218"/>
    </location>
</feature>
<comment type="caution">
    <text evidence="2">The sequence shown here is derived from an EMBL/GenBank/DDBJ whole genome shotgun (WGS) entry which is preliminary data.</text>
</comment>
<feature type="compositionally biased region" description="Low complexity" evidence="1">
    <location>
        <begin position="392"/>
        <end position="410"/>
    </location>
</feature>
<feature type="region of interest" description="Disordered" evidence="1">
    <location>
        <begin position="732"/>
        <end position="784"/>
    </location>
</feature>
<evidence type="ECO:0000256" key="1">
    <source>
        <dbReference type="SAM" id="MobiDB-lite"/>
    </source>
</evidence>
<evidence type="ECO:0000313" key="2">
    <source>
        <dbReference type="EMBL" id="CAB9502400.1"/>
    </source>
</evidence>
<dbReference type="Proteomes" id="UP001153069">
    <property type="component" value="Unassembled WGS sequence"/>
</dbReference>